<evidence type="ECO:0000256" key="1">
    <source>
        <dbReference type="SAM" id="Phobius"/>
    </source>
</evidence>
<keyword evidence="1" id="KW-0472">Membrane</keyword>
<dbReference type="RefSeq" id="WP_161097604.1">
    <property type="nucleotide sequence ID" value="NZ_WWCW01000050.1"/>
</dbReference>
<gene>
    <name evidence="2" type="ORF">GTP91_15510</name>
</gene>
<reference evidence="2 3" key="1">
    <citation type="submission" date="2020-01" db="EMBL/GenBank/DDBJ databases">
        <title>Novel species isolated from a subtropical stream in China.</title>
        <authorList>
            <person name="Lu H."/>
        </authorList>
    </citation>
    <scope>NUCLEOTIDE SEQUENCE [LARGE SCALE GENOMIC DNA]</scope>
    <source>
        <strain evidence="2 3">FT82W</strain>
    </source>
</reference>
<organism evidence="2 3">
    <name type="scientific">Duganella vulcania</name>
    <dbReference type="NCBI Taxonomy" id="2692166"/>
    <lineage>
        <taxon>Bacteria</taxon>
        <taxon>Pseudomonadati</taxon>
        <taxon>Pseudomonadota</taxon>
        <taxon>Betaproteobacteria</taxon>
        <taxon>Burkholderiales</taxon>
        <taxon>Oxalobacteraceae</taxon>
        <taxon>Telluria group</taxon>
        <taxon>Duganella</taxon>
    </lineage>
</organism>
<accession>A0A845G631</accession>
<name>A0A845G631_9BURK</name>
<dbReference type="EMBL" id="WWCW01000050">
    <property type="protein sequence ID" value="MYM88576.1"/>
    <property type="molecule type" value="Genomic_DNA"/>
</dbReference>
<feature type="transmembrane region" description="Helical" evidence="1">
    <location>
        <begin position="74"/>
        <end position="95"/>
    </location>
</feature>
<keyword evidence="1" id="KW-1133">Transmembrane helix</keyword>
<dbReference type="Proteomes" id="UP000470302">
    <property type="component" value="Unassembled WGS sequence"/>
</dbReference>
<proteinExistence type="predicted"/>
<feature type="transmembrane region" description="Helical" evidence="1">
    <location>
        <begin position="33"/>
        <end position="54"/>
    </location>
</feature>
<feature type="transmembrane region" description="Helical" evidence="1">
    <location>
        <begin position="107"/>
        <end position="126"/>
    </location>
</feature>
<dbReference type="AlphaFoldDB" id="A0A845G631"/>
<keyword evidence="1" id="KW-0812">Transmembrane</keyword>
<protein>
    <submittedName>
        <fullName evidence="2">Uncharacterized protein</fullName>
    </submittedName>
</protein>
<sequence>MNFSKSKWFTYTLLVGLLPIATRLTLWTAAKPGTILAIAASDVITLGLVLHISIINELEHVADRTNRDSNLKTILNGTSAFFITLYGALYALAIIGEKNQDFLDKASMLKSSLGLASASLLLSLVTSRHLAKGSTK</sequence>
<comment type="caution">
    <text evidence="2">The sequence shown here is derived from an EMBL/GenBank/DDBJ whole genome shotgun (WGS) entry which is preliminary data.</text>
</comment>
<evidence type="ECO:0000313" key="3">
    <source>
        <dbReference type="Proteomes" id="UP000470302"/>
    </source>
</evidence>
<evidence type="ECO:0000313" key="2">
    <source>
        <dbReference type="EMBL" id="MYM88576.1"/>
    </source>
</evidence>